<evidence type="ECO:0000256" key="1">
    <source>
        <dbReference type="ARBA" id="ARBA00005964"/>
    </source>
</evidence>
<dbReference type="InterPro" id="IPR029058">
    <property type="entry name" value="AB_hydrolase_fold"/>
</dbReference>
<comment type="similarity">
    <text evidence="1 3">Belongs to the type-B carboxylesterase/lipase family.</text>
</comment>
<evidence type="ECO:0000313" key="5">
    <source>
        <dbReference type="EMBL" id="MFD1784035.1"/>
    </source>
</evidence>
<reference evidence="6" key="1">
    <citation type="journal article" date="2019" name="Int. J. Syst. Evol. Microbiol.">
        <title>The Global Catalogue of Microorganisms (GCM) 10K type strain sequencing project: providing services to taxonomists for standard genome sequencing and annotation.</title>
        <authorList>
            <consortium name="The Broad Institute Genomics Platform"/>
            <consortium name="The Broad Institute Genome Sequencing Center for Infectious Disease"/>
            <person name="Wu L."/>
            <person name="Ma J."/>
        </authorList>
    </citation>
    <scope>NUCLEOTIDE SEQUENCE [LARGE SCALE GENOMIC DNA]</scope>
    <source>
        <strain evidence="6">DFY28</strain>
    </source>
</reference>
<evidence type="ECO:0000259" key="4">
    <source>
        <dbReference type="Pfam" id="PF00135"/>
    </source>
</evidence>
<protein>
    <recommendedName>
        <fullName evidence="3">Carboxylic ester hydrolase</fullName>
        <ecNumber evidence="3">3.1.1.-</ecNumber>
    </recommendedName>
</protein>
<name>A0ABW4N1R9_9CAUL</name>
<dbReference type="PROSITE" id="PS00122">
    <property type="entry name" value="CARBOXYLESTERASE_B_1"/>
    <property type="match status" value="1"/>
</dbReference>
<evidence type="ECO:0000313" key="6">
    <source>
        <dbReference type="Proteomes" id="UP001597237"/>
    </source>
</evidence>
<dbReference type="InterPro" id="IPR050309">
    <property type="entry name" value="Type-B_Carboxylest/Lipase"/>
</dbReference>
<sequence>MDARTLEAVATTGGRVEGVLKDGHLAFYGIPYAACPTGEQRFRPPQPAAPWGGVRRAHEIGFAAPQTPHVIQGFAASGPQDEDCLNLNVFTPAPDGARRPVLFWIHGGGFTHGAGYEPLYDGGPFATRHDVVVVTINYRLGALGFLSIPEAGFGPNQGLLDQVAALKWVQANIEAFGGDPANVTIFGESAGSASVAALLAMPPAKGLFHRAILQSGVGRAAPPEVAAKSADALLAALGLTRERAAELRDVPAAQIVQAQAAVQKQGLAFGPVRDAATLPDEPMRIVRAGGASETAVLIGSNRDEVKLFNAAAPRQPLDEAGLVAAVRAALPKADEAQAKALIETYRTSRRAKGLPAESLDILDAVQSDVRFRVPSIRLASAQKAVQPNTYLYLFTHASPARKGALGACHALEMPFVFGTLSAPTQDRFCGTGPDVERLSAEMNAAWAAFARTGNPSTAGLQWPAFDPERRTTMVFDTASSHVEDDPFGDERAAIEPLL</sequence>
<proteinExistence type="inferred from homology"/>
<dbReference type="InterPro" id="IPR019826">
    <property type="entry name" value="Carboxylesterase_B_AS"/>
</dbReference>
<dbReference type="PRINTS" id="PR00878">
    <property type="entry name" value="CHOLNESTRASE"/>
</dbReference>
<dbReference type="EC" id="3.1.1.-" evidence="3"/>
<dbReference type="PANTHER" id="PTHR11559">
    <property type="entry name" value="CARBOXYLESTERASE"/>
    <property type="match status" value="1"/>
</dbReference>
<organism evidence="5 6">
    <name type="scientific">Phenylobacterium terrae</name>
    <dbReference type="NCBI Taxonomy" id="2665495"/>
    <lineage>
        <taxon>Bacteria</taxon>
        <taxon>Pseudomonadati</taxon>
        <taxon>Pseudomonadota</taxon>
        <taxon>Alphaproteobacteria</taxon>
        <taxon>Caulobacterales</taxon>
        <taxon>Caulobacteraceae</taxon>
        <taxon>Phenylobacterium</taxon>
    </lineage>
</organism>
<keyword evidence="6" id="KW-1185">Reference proteome</keyword>
<gene>
    <name evidence="5" type="ORF">ACFSC0_11570</name>
</gene>
<accession>A0ABW4N1R9</accession>
<dbReference type="EMBL" id="JBHUEY010000001">
    <property type="protein sequence ID" value="MFD1784035.1"/>
    <property type="molecule type" value="Genomic_DNA"/>
</dbReference>
<dbReference type="InterPro" id="IPR002018">
    <property type="entry name" value="CarbesteraseB"/>
</dbReference>
<dbReference type="Gene3D" id="3.40.50.1820">
    <property type="entry name" value="alpha/beta hydrolase"/>
    <property type="match status" value="1"/>
</dbReference>
<feature type="domain" description="Carboxylesterase type B" evidence="4">
    <location>
        <begin position="8"/>
        <end position="483"/>
    </location>
</feature>
<dbReference type="Pfam" id="PF00135">
    <property type="entry name" value="COesterase"/>
    <property type="match status" value="1"/>
</dbReference>
<keyword evidence="2 3" id="KW-0378">Hydrolase</keyword>
<comment type="caution">
    <text evidence="5">The sequence shown here is derived from an EMBL/GenBank/DDBJ whole genome shotgun (WGS) entry which is preliminary data.</text>
</comment>
<dbReference type="Proteomes" id="UP001597237">
    <property type="component" value="Unassembled WGS sequence"/>
</dbReference>
<evidence type="ECO:0000256" key="2">
    <source>
        <dbReference type="ARBA" id="ARBA00022801"/>
    </source>
</evidence>
<dbReference type="RefSeq" id="WP_377282777.1">
    <property type="nucleotide sequence ID" value="NZ_JBHRSI010000008.1"/>
</dbReference>
<dbReference type="InterPro" id="IPR000997">
    <property type="entry name" value="Cholinesterase"/>
</dbReference>
<dbReference type="SUPFAM" id="SSF53474">
    <property type="entry name" value="alpha/beta-Hydrolases"/>
    <property type="match status" value="1"/>
</dbReference>
<evidence type="ECO:0000256" key="3">
    <source>
        <dbReference type="RuleBase" id="RU361235"/>
    </source>
</evidence>